<reference evidence="2 3" key="1">
    <citation type="submission" date="2023-05" db="EMBL/GenBank/DDBJ databases">
        <authorList>
            <person name="Zhang X."/>
        </authorList>
    </citation>
    <scope>NUCLEOTIDE SEQUENCE [LARGE SCALE GENOMIC DNA]</scope>
    <source>
        <strain evidence="2 3">DM2B3-1</strain>
    </source>
</reference>
<dbReference type="EC" id="1.6.5.2" evidence="2"/>
<evidence type="ECO:0000313" key="3">
    <source>
        <dbReference type="Proteomes" id="UP001228581"/>
    </source>
</evidence>
<protein>
    <submittedName>
        <fullName evidence="2">SDR family oxidoreductase</fullName>
        <ecNumber evidence="2">1.6.5.2</ecNumber>
    </submittedName>
</protein>
<dbReference type="RefSeq" id="WP_314004852.1">
    <property type="nucleotide sequence ID" value="NZ_JASJOT010000046.1"/>
</dbReference>
<dbReference type="GO" id="GO:0003955">
    <property type="term" value="F:NAD(P)H dehydrogenase (quinone) activity"/>
    <property type="evidence" value="ECO:0007669"/>
    <property type="project" value="UniProtKB-EC"/>
</dbReference>
<dbReference type="InterPro" id="IPR052718">
    <property type="entry name" value="NmrA-type_oxidoreductase"/>
</dbReference>
<dbReference type="InterPro" id="IPR036291">
    <property type="entry name" value="NAD(P)-bd_dom_sf"/>
</dbReference>
<sequence>MNRILVTGATGHLGSVVTQTLQKMIPARQIGVITRHEEKRAELENQGVTAHLADYDHPFALEKAMDGIDTVLLISAGDEGDRMQQHKNVVDAAKRAGVKNIAYTSRALKDRTTLSNALMRDHFETEDYIQESGLTYTLFRNILYMDAIPLFIGKQALERGIFLPAGEGKVSFALRREMGEAMALVLANEPSQNKTYHFTGREAYSFGDIAQALTELSGKPVSYTPAETSVFVATMRQSGIAEPMLKKIVDFVTDIRHNQEADVYTDLEKVLGRQPLALKDGLKELFGL</sequence>
<dbReference type="PANTHER" id="PTHR47129:SF1">
    <property type="entry name" value="NMRA-LIKE DOMAIN-CONTAINING PROTEIN"/>
    <property type="match status" value="1"/>
</dbReference>
<keyword evidence="3" id="KW-1185">Reference proteome</keyword>
<keyword evidence="2" id="KW-0560">Oxidoreductase</keyword>
<comment type="caution">
    <text evidence="2">The sequence shown here is derived from an EMBL/GenBank/DDBJ whole genome shotgun (WGS) entry which is preliminary data.</text>
</comment>
<dbReference type="InterPro" id="IPR008030">
    <property type="entry name" value="NmrA-like"/>
</dbReference>
<dbReference type="PANTHER" id="PTHR47129">
    <property type="entry name" value="QUINONE OXIDOREDUCTASE 2"/>
    <property type="match status" value="1"/>
</dbReference>
<dbReference type="Pfam" id="PF05368">
    <property type="entry name" value="NmrA"/>
    <property type="match status" value="1"/>
</dbReference>
<evidence type="ECO:0000313" key="2">
    <source>
        <dbReference type="EMBL" id="MDJ1498438.1"/>
    </source>
</evidence>
<proteinExistence type="predicted"/>
<dbReference type="Gene3D" id="3.40.50.720">
    <property type="entry name" value="NAD(P)-binding Rossmann-like Domain"/>
    <property type="match status" value="1"/>
</dbReference>
<dbReference type="Gene3D" id="3.90.25.10">
    <property type="entry name" value="UDP-galactose 4-epimerase, domain 1"/>
    <property type="match status" value="1"/>
</dbReference>
<name>A0ABT7CXD7_9BACT</name>
<dbReference type="SUPFAM" id="SSF51735">
    <property type="entry name" value="NAD(P)-binding Rossmann-fold domains"/>
    <property type="match status" value="1"/>
</dbReference>
<organism evidence="2 3">
    <name type="scientific">Xanthocytophaga flava</name>
    <dbReference type="NCBI Taxonomy" id="3048013"/>
    <lineage>
        <taxon>Bacteria</taxon>
        <taxon>Pseudomonadati</taxon>
        <taxon>Bacteroidota</taxon>
        <taxon>Cytophagia</taxon>
        <taxon>Cytophagales</taxon>
        <taxon>Rhodocytophagaceae</taxon>
        <taxon>Xanthocytophaga</taxon>
    </lineage>
</organism>
<dbReference type="CDD" id="cd05269">
    <property type="entry name" value="TMR_SDR_a"/>
    <property type="match status" value="1"/>
</dbReference>
<accession>A0ABT7CXD7</accession>
<feature type="domain" description="NmrA-like" evidence="1">
    <location>
        <begin position="2"/>
        <end position="279"/>
    </location>
</feature>
<dbReference type="EMBL" id="JASJOT010000046">
    <property type="protein sequence ID" value="MDJ1498438.1"/>
    <property type="molecule type" value="Genomic_DNA"/>
</dbReference>
<dbReference type="Proteomes" id="UP001228581">
    <property type="component" value="Unassembled WGS sequence"/>
</dbReference>
<evidence type="ECO:0000259" key="1">
    <source>
        <dbReference type="Pfam" id="PF05368"/>
    </source>
</evidence>
<gene>
    <name evidence="2" type="ORF">QNI19_36220</name>
</gene>